<feature type="region of interest" description="Disordered" evidence="1">
    <location>
        <begin position="588"/>
        <end position="611"/>
    </location>
</feature>
<evidence type="ECO:0000313" key="3">
    <source>
        <dbReference type="EnsemblPlants" id="ORUFI04G25060.1"/>
    </source>
</evidence>
<feature type="region of interest" description="Disordered" evidence="1">
    <location>
        <begin position="307"/>
        <end position="337"/>
    </location>
</feature>
<dbReference type="EnsemblPlants" id="ORUFI04G25060.1">
    <property type="protein sequence ID" value="ORUFI04G25060.1"/>
    <property type="gene ID" value="ORUFI04G25060"/>
</dbReference>
<organism evidence="3 4">
    <name type="scientific">Oryza rufipogon</name>
    <name type="common">Brownbeard rice</name>
    <name type="synonym">Asian wild rice</name>
    <dbReference type="NCBI Taxonomy" id="4529"/>
    <lineage>
        <taxon>Eukaryota</taxon>
        <taxon>Viridiplantae</taxon>
        <taxon>Streptophyta</taxon>
        <taxon>Embryophyta</taxon>
        <taxon>Tracheophyta</taxon>
        <taxon>Spermatophyta</taxon>
        <taxon>Magnoliopsida</taxon>
        <taxon>Liliopsida</taxon>
        <taxon>Poales</taxon>
        <taxon>Poaceae</taxon>
        <taxon>BOP clade</taxon>
        <taxon>Oryzoideae</taxon>
        <taxon>Oryzeae</taxon>
        <taxon>Oryzinae</taxon>
        <taxon>Oryza</taxon>
    </lineage>
</organism>
<feature type="compositionally biased region" description="Basic residues" evidence="1">
    <location>
        <begin position="596"/>
        <end position="605"/>
    </location>
</feature>
<protein>
    <recommendedName>
        <fullName evidence="2">F-box domain-containing protein</fullName>
    </recommendedName>
</protein>
<dbReference type="PANTHER" id="PTHR31672:SF13">
    <property type="entry name" value="F-BOX PROTEIN CPR30-LIKE"/>
    <property type="match status" value="1"/>
</dbReference>
<dbReference type="Gramene" id="ORUFI04G25060.1">
    <property type="protein sequence ID" value="ORUFI04G25060.1"/>
    <property type="gene ID" value="ORUFI04G25060"/>
</dbReference>
<dbReference type="InterPro" id="IPR017451">
    <property type="entry name" value="F-box-assoc_interact_dom"/>
</dbReference>
<dbReference type="NCBIfam" id="TIGR01640">
    <property type="entry name" value="F_box_assoc_1"/>
    <property type="match status" value="1"/>
</dbReference>
<dbReference type="InterPro" id="IPR050796">
    <property type="entry name" value="SCF_F-box_component"/>
</dbReference>
<dbReference type="PROSITE" id="PS50181">
    <property type="entry name" value="FBOX"/>
    <property type="match status" value="1"/>
</dbReference>
<evidence type="ECO:0000259" key="2">
    <source>
        <dbReference type="PROSITE" id="PS50181"/>
    </source>
</evidence>
<feature type="region of interest" description="Disordered" evidence="1">
    <location>
        <begin position="524"/>
        <end position="572"/>
    </location>
</feature>
<accession>A0A0E0PDC3</accession>
<dbReference type="PANTHER" id="PTHR31672">
    <property type="entry name" value="BNACNNG10540D PROTEIN"/>
    <property type="match status" value="1"/>
</dbReference>
<dbReference type="InterPro" id="IPR001810">
    <property type="entry name" value="F-box_dom"/>
</dbReference>
<feature type="compositionally biased region" description="Polar residues" evidence="1">
    <location>
        <begin position="553"/>
        <end position="568"/>
    </location>
</feature>
<keyword evidence="4" id="KW-1185">Reference proteome</keyword>
<dbReference type="HOGENOM" id="CLU_005749_0_0_1"/>
<dbReference type="Gene3D" id="1.20.1280.50">
    <property type="match status" value="1"/>
</dbReference>
<dbReference type="SUPFAM" id="SSF81383">
    <property type="entry name" value="F-box domain"/>
    <property type="match status" value="2"/>
</dbReference>
<feature type="domain" description="F-box" evidence="2">
    <location>
        <begin position="606"/>
        <end position="655"/>
    </location>
</feature>
<dbReference type="Proteomes" id="UP000008022">
    <property type="component" value="Unassembled WGS sequence"/>
</dbReference>
<dbReference type="STRING" id="4529.A0A0E0PDC3"/>
<dbReference type="SMART" id="SM00256">
    <property type="entry name" value="FBOX"/>
    <property type="match status" value="2"/>
</dbReference>
<reference evidence="4" key="1">
    <citation type="submission" date="2013-06" db="EMBL/GenBank/DDBJ databases">
        <authorList>
            <person name="Zhao Q."/>
        </authorList>
    </citation>
    <scope>NUCLEOTIDE SEQUENCE</scope>
    <source>
        <strain evidence="4">cv. W1943</strain>
    </source>
</reference>
<dbReference type="OMA" id="TSHMLAN"/>
<name>A0A0E0PDC3_ORYRU</name>
<evidence type="ECO:0000256" key="1">
    <source>
        <dbReference type="SAM" id="MobiDB-lite"/>
    </source>
</evidence>
<reference evidence="3" key="2">
    <citation type="submission" date="2015-06" db="UniProtKB">
        <authorList>
            <consortium name="EnsemblPlants"/>
        </authorList>
    </citation>
    <scope>IDENTIFICATION</scope>
</reference>
<dbReference type="Pfam" id="PF08268">
    <property type="entry name" value="FBA_3"/>
    <property type="match status" value="1"/>
</dbReference>
<dbReference type="eggNOG" id="ENOG502QTQ3">
    <property type="taxonomic scope" value="Eukaryota"/>
</dbReference>
<feature type="region of interest" description="Disordered" evidence="1">
    <location>
        <begin position="1"/>
        <end position="21"/>
    </location>
</feature>
<sequence length="1526" mass="159261">MLPENVGDGGGGGGRPVMLPETVGDGGSSGLLCLPPEALGVSSSGGACVPPPETLGVEGGGTRTLAYASGGVCLPPETLGGVSCGGGGERTLVFASGGVCVPPEIFGVRGGGDLTLVYASGGGVFVPLEEAVGCSGGGSRTLVSTTGAGGGGVRRGKVFGEPRENLGAGGGGERTLVSDIGVCGGGVRRGKVFGGTDGGGESSLVSATGAGGGGVRRGTVFGGPRENLGTGGGGESSLVSATAAGGGGVRRGKVFGGPRENLGTGGGGGCSLVSAIGAGGGGVIRGKVFGGPRENLGADGGGERTLVSATGASGGGVRRGKVFGGPRENLGTGGGGESSLVSATDAGGGGVGPGKVFGGLRENLGAGGGEERMLVSAVGVGGGGVGLGKVFGGPRENLGAGGGGDCTLVSAIGDGGGGVGLGKVFGGPSENLGAGGGGDRTLISAVGADGGGVGLGNVFGGPRENLGSDGGGERTLVSAVGACGGGVGLGTDGAHAPPLLVAATPAQCRSRPCGRSEATKVRVKGPQCSSASHAARRHARGMGHPVKKAASRSCLQRPSVSSDSQQMPESVCGPPGKMLSNASSIIHGSRGMQHMSSKRGKRARRSSAGQPLPDEMMTEIVLRLPAYSIVRFRAVSRSWAAMLSSPGFQDGYAAMADARRMSMSKFVFFAASPASPRGATAVYSCDVGPVRRITTTTTDLLFNIDRLRPGFLVVSSRPCHGLTLLADTRSFAYWVCNSSTGVFRPLPRRRCHDLSSAGLAFDDRTKEHKVVHLFCHVSRGGENLFPDTTVFENRNSSVPVLCFSVADEAFSLVAGPAVDGIADYCALDSHSPAVPLHLVELHGSLCMVRDLRHLPHGESCLEIWALRDYSASVWSLDFRVAMTPQVARDMHDPRFITVLGCLGGARGDDVGSVERIKKILIATSQHKVHAYDPATGSIETVVTVPEDFAGGREEAVAGIRIGLYEDSLARVGGESCRQREATAAMTEILLRLPPKSIAMCMLVCRQWRTLIESERFLTSHMLANMERKKVMVVTNGRRRENFFNFMPVETWIGPAAKARSDVLVNRRILCSKPCHGLNLISTSSDDYLCNPCTGSIRCLGIRGKFREIDPTVSIDDDRRHVTRVGRNIGLGFDRLSQEHVVVEMSRFKGDLQLCMIKTSCVDYWSCAGKPPRPVTDMPPAHVDGTLYWISEPQPTARDRVIVAFDISSREFSVLPCQPCCSERDGGDYPLLVELEGSLSLVVANAEENNLQIWTMQEADGTWHKSYSILLDERYPDFSLKTGVVVVPLDAVADSNGGGRILLDTGRALGYYDLETRSIDTLYSLDQLKLPQCQMAFPMLYGDSLVPIQDDEPPDYVAPTLRDDDGGRRCYYQPQHVEISGGEQPAAASCVFRPCEAADGGCRGMGCVYAGSCCRRVLCRECSLPCVEHTDGFHTAILPFLPRRSATATEMAEDLLLGLPLEHPCVPGPEYCYYYSEGDEEEEGVGRHVFVSLRDLARTRQPRRLIECGYRMDMIYILVLLKNLFRK</sequence>
<dbReference type="CDD" id="cd22157">
    <property type="entry name" value="F-box_AtFBW1-like"/>
    <property type="match status" value="1"/>
</dbReference>
<evidence type="ECO:0000313" key="4">
    <source>
        <dbReference type="Proteomes" id="UP000008022"/>
    </source>
</evidence>
<dbReference type="InterPro" id="IPR036047">
    <property type="entry name" value="F-box-like_dom_sf"/>
</dbReference>
<dbReference type="InterPro" id="IPR013187">
    <property type="entry name" value="F-box-assoc_dom_typ3"/>
</dbReference>
<feature type="compositionally biased region" description="Basic residues" evidence="1">
    <location>
        <begin position="534"/>
        <end position="550"/>
    </location>
</feature>
<proteinExistence type="predicted"/>
<dbReference type="Pfam" id="PF00646">
    <property type="entry name" value="F-box"/>
    <property type="match status" value="2"/>
</dbReference>